<proteinExistence type="predicted"/>
<sequence>KLPVCSAIVLEETLHRRAPRDSLDSSAEAVLYGSKNAALDTIATLFANSRVKPDTTRDRFVDSREWGDTFDDYGSENGL</sequence>
<gene>
    <name evidence="1" type="ORF">MAR_010232</name>
</gene>
<dbReference type="EMBL" id="CP111015">
    <property type="protein sequence ID" value="WAR03674.1"/>
    <property type="molecule type" value="Genomic_DNA"/>
</dbReference>
<name>A0ABY7E392_MYAAR</name>
<reference evidence="1" key="1">
    <citation type="submission" date="2022-11" db="EMBL/GenBank/DDBJ databases">
        <title>Centuries of genome instability and evolution in soft-shell clam transmissible cancer (bioRxiv).</title>
        <authorList>
            <person name="Hart S.F.M."/>
            <person name="Yonemitsu M.A."/>
            <person name="Giersch R.M."/>
            <person name="Beal B.F."/>
            <person name="Arriagada G."/>
            <person name="Davis B.W."/>
            <person name="Ostrander E.A."/>
            <person name="Goff S.P."/>
            <person name="Metzger M.J."/>
        </authorList>
    </citation>
    <scope>NUCLEOTIDE SEQUENCE</scope>
    <source>
        <strain evidence="1">MELC-2E11</strain>
        <tissue evidence="1">Siphon/mantle</tissue>
    </source>
</reference>
<protein>
    <submittedName>
        <fullName evidence="1">Uncharacterized protein</fullName>
    </submittedName>
</protein>
<dbReference type="Proteomes" id="UP001164746">
    <property type="component" value="Chromosome 4"/>
</dbReference>
<feature type="non-terminal residue" evidence="1">
    <location>
        <position position="1"/>
    </location>
</feature>
<keyword evidence="2" id="KW-1185">Reference proteome</keyword>
<organism evidence="1 2">
    <name type="scientific">Mya arenaria</name>
    <name type="common">Soft-shell clam</name>
    <dbReference type="NCBI Taxonomy" id="6604"/>
    <lineage>
        <taxon>Eukaryota</taxon>
        <taxon>Metazoa</taxon>
        <taxon>Spiralia</taxon>
        <taxon>Lophotrochozoa</taxon>
        <taxon>Mollusca</taxon>
        <taxon>Bivalvia</taxon>
        <taxon>Autobranchia</taxon>
        <taxon>Heteroconchia</taxon>
        <taxon>Euheterodonta</taxon>
        <taxon>Imparidentia</taxon>
        <taxon>Neoheterodontei</taxon>
        <taxon>Myida</taxon>
        <taxon>Myoidea</taxon>
        <taxon>Myidae</taxon>
        <taxon>Mya</taxon>
    </lineage>
</organism>
<evidence type="ECO:0000313" key="1">
    <source>
        <dbReference type="EMBL" id="WAR03674.1"/>
    </source>
</evidence>
<evidence type="ECO:0000313" key="2">
    <source>
        <dbReference type="Proteomes" id="UP001164746"/>
    </source>
</evidence>
<accession>A0ABY7E392</accession>